<dbReference type="Gene3D" id="3.90.550.10">
    <property type="entry name" value="Spore Coat Polysaccharide Biosynthesis Protein SpsA, Chain A"/>
    <property type="match status" value="1"/>
</dbReference>
<accession>A0A3B6VYX5</accession>
<keyword evidence="4" id="KW-1185">Reference proteome</keyword>
<dbReference type="EMBL" id="CP002873">
    <property type="protein sequence ID" value="AGA67039.1"/>
    <property type="molecule type" value="Genomic_DNA"/>
</dbReference>
<dbReference type="Proteomes" id="UP000010793">
    <property type="component" value="Chromosome"/>
</dbReference>
<dbReference type="PANTHER" id="PTHR32125">
    <property type="entry name" value="2-C-METHYL-D-ERYTHRITOL 4-PHOSPHATE CYTIDYLYLTRANSFERASE, CHLOROPLASTIC"/>
    <property type="match status" value="1"/>
</dbReference>
<dbReference type="KEGG" id="bpip:BPP43_09280"/>
<keyword evidence="1 3" id="KW-0808">Transferase</keyword>
<dbReference type="InterPro" id="IPR034683">
    <property type="entry name" value="IspD/TarI"/>
</dbReference>
<dbReference type="CDD" id="cd02516">
    <property type="entry name" value="CDP-ME_synthetase"/>
    <property type="match status" value="1"/>
</dbReference>
<protein>
    <submittedName>
        <fullName evidence="3">2-C-methyl-D-erythritol 4-phosphate cytidylyltransferase</fullName>
    </submittedName>
</protein>
<evidence type="ECO:0000313" key="3">
    <source>
        <dbReference type="EMBL" id="AGA67039.1"/>
    </source>
</evidence>
<evidence type="ECO:0000256" key="1">
    <source>
        <dbReference type="ARBA" id="ARBA00022679"/>
    </source>
</evidence>
<keyword evidence="2 3" id="KW-0548">Nucleotidyltransferase</keyword>
<dbReference type="SUPFAM" id="SSF53448">
    <property type="entry name" value="Nucleotide-diphospho-sugar transferases"/>
    <property type="match status" value="1"/>
</dbReference>
<dbReference type="Pfam" id="PF01128">
    <property type="entry name" value="IspD"/>
    <property type="match status" value="1"/>
</dbReference>
<name>A0A3B6VYX5_BRAPL</name>
<dbReference type="InterPro" id="IPR029044">
    <property type="entry name" value="Nucleotide-diphossugar_trans"/>
</dbReference>
<organism evidence="3 4">
    <name type="scientific">Brachyspira pilosicoli P43/6/78</name>
    <dbReference type="NCBI Taxonomy" id="1042417"/>
    <lineage>
        <taxon>Bacteria</taxon>
        <taxon>Pseudomonadati</taxon>
        <taxon>Spirochaetota</taxon>
        <taxon>Spirochaetia</taxon>
        <taxon>Brachyspirales</taxon>
        <taxon>Brachyspiraceae</taxon>
        <taxon>Brachyspira</taxon>
    </lineage>
</organism>
<gene>
    <name evidence="3" type="ORF">BPP43_09280</name>
</gene>
<dbReference type="GO" id="GO:0050518">
    <property type="term" value="F:2-C-methyl-D-erythritol 4-phosphate cytidylyltransferase activity"/>
    <property type="evidence" value="ECO:0007669"/>
    <property type="project" value="InterPro"/>
</dbReference>
<dbReference type="FunFam" id="3.90.550.10:FF:000003">
    <property type="entry name" value="2-C-methyl-D-erythritol 4-phosphate cytidylyltransferase"/>
    <property type="match status" value="1"/>
</dbReference>
<sequence length="237" mass="27274">MKNYNTLILLIAGQSKRFGGKVKKQFIKVDNKPIFIHTLINILKFKFDNIVLVSSKDEINNIKKYIEKENAINNSNKKIMHYIEGGSERVYSVYNAIKYLNDNNIKTDYVFIHDGVRPLVTKKEILSLYNYILKNDAAILASKVTDTIKKVDDNKNITETIDRTYLYRAATPQAFNFNKYLKSINKYMKAKSKKLATDDAEIYSKYSGNVGIIECSSNNIKITNKEDLSIFKKLKGI</sequence>
<evidence type="ECO:0000313" key="4">
    <source>
        <dbReference type="Proteomes" id="UP000010793"/>
    </source>
</evidence>
<dbReference type="AlphaFoldDB" id="A0A3B6VYX5"/>
<dbReference type="RefSeq" id="WP_014936904.1">
    <property type="nucleotide sequence ID" value="NC_019908.1"/>
</dbReference>
<proteinExistence type="predicted"/>
<dbReference type="InterPro" id="IPR001228">
    <property type="entry name" value="IspD"/>
</dbReference>
<dbReference type="NCBIfam" id="TIGR00453">
    <property type="entry name" value="ispD"/>
    <property type="match status" value="1"/>
</dbReference>
<evidence type="ECO:0000256" key="2">
    <source>
        <dbReference type="ARBA" id="ARBA00022695"/>
    </source>
</evidence>
<reference evidence="3 4" key="1">
    <citation type="journal article" date="2013" name="Genome Announc.">
        <title>Complete Genome Sequence of the Porcine Strain Brachyspira pilosicoli P43/6/78(T.).</title>
        <authorList>
            <person name="Lin C."/>
            <person name="den Bakker H.C."/>
            <person name="Suzuki H."/>
            <person name="Lefebure T."/>
            <person name="Ponnala L."/>
            <person name="Sun Q."/>
            <person name="Stanhope M.J."/>
            <person name="Wiedmann M."/>
            <person name="Duhamel G.E."/>
        </authorList>
    </citation>
    <scope>NUCLEOTIDE SEQUENCE [LARGE SCALE GENOMIC DNA]</scope>
    <source>
        <strain evidence="3 4">P43/6/78</strain>
    </source>
</reference>
<dbReference type="PANTHER" id="PTHR32125:SF4">
    <property type="entry name" value="2-C-METHYL-D-ERYTHRITOL 4-PHOSPHATE CYTIDYLYLTRANSFERASE, CHLOROPLASTIC"/>
    <property type="match status" value="1"/>
</dbReference>
<dbReference type="GO" id="GO:0008299">
    <property type="term" value="P:isoprenoid biosynthetic process"/>
    <property type="evidence" value="ECO:0007669"/>
    <property type="project" value="InterPro"/>
</dbReference>
<dbReference type="InterPro" id="IPR050088">
    <property type="entry name" value="IspD/TarI_cytidylyltransf_bact"/>
</dbReference>